<accession>A0A0E2B382</accession>
<evidence type="ECO:0000313" key="2">
    <source>
        <dbReference type="Proteomes" id="UP000006253"/>
    </source>
</evidence>
<dbReference type="Proteomes" id="UP000006253">
    <property type="component" value="Unassembled WGS sequence"/>
</dbReference>
<comment type="caution">
    <text evidence="1">The sequence shown here is derived from an EMBL/GenBank/DDBJ whole genome shotgun (WGS) entry which is preliminary data.</text>
</comment>
<dbReference type="EMBL" id="AHMY02000040">
    <property type="protein sequence ID" value="EKO15730.1"/>
    <property type="molecule type" value="Genomic_DNA"/>
</dbReference>
<reference evidence="1 2" key="1">
    <citation type="submission" date="2012-10" db="EMBL/GenBank/DDBJ databases">
        <authorList>
            <person name="Harkins D.M."/>
            <person name="Durkin A.S."/>
            <person name="Brinkac L.M."/>
            <person name="Selengut J.D."/>
            <person name="Sanka R."/>
            <person name="DePew J."/>
            <person name="Purushe J."/>
            <person name="Peacock S.J."/>
            <person name="Thaipadungpanit J."/>
            <person name="Wuthiekanun V.W."/>
            <person name="Day N.P."/>
            <person name="Vinetz J.M."/>
            <person name="Sutton G.G."/>
            <person name="Nelson W.C."/>
            <person name="Fouts D.E."/>
        </authorList>
    </citation>
    <scope>NUCLEOTIDE SEQUENCE [LARGE SCALE GENOMIC DNA]</scope>
    <source>
        <strain evidence="1 2">H1</strain>
    </source>
</reference>
<sequence length="159" mass="18611">MRTKEETLIQICVKICEHRFQSASFANKGRNYQQWLLLQLQKCFNPLPLRTKEETSGAFEKYRAVLFQSASFANKGRNCKSKCGRFCTSCFNPLPLRTKEETNIWFFSNRSTFCFNPLPLRTKEETAAQKPPQKCIRKRLITFSRHNNCESVCAILNKR</sequence>
<protein>
    <submittedName>
        <fullName evidence="1">Uncharacterized protein</fullName>
    </submittedName>
</protein>
<dbReference type="AlphaFoldDB" id="A0A0E2B382"/>
<organism evidence="1 2">
    <name type="scientific">Leptospira kirschneri str. H1</name>
    <dbReference type="NCBI Taxonomy" id="1049966"/>
    <lineage>
        <taxon>Bacteria</taxon>
        <taxon>Pseudomonadati</taxon>
        <taxon>Spirochaetota</taxon>
        <taxon>Spirochaetia</taxon>
        <taxon>Leptospirales</taxon>
        <taxon>Leptospiraceae</taxon>
        <taxon>Leptospira</taxon>
    </lineage>
</organism>
<gene>
    <name evidence="1" type="ORF">LEP1GSC081_3351</name>
</gene>
<proteinExistence type="predicted"/>
<evidence type="ECO:0000313" key="1">
    <source>
        <dbReference type="EMBL" id="EKO15730.1"/>
    </source>
</evidence>
<name>A0A0E2B382_9LEPT</name>